<dbReference type="FunFam" id="3.30.70.270:FF:000020">
    <property type="entry name" value="Transposon Tf2-6 polyprotein-like Protein"/>
    <property type="match status" value="1"/>
</dbReference>
<keyword evidence="8" id="KW-0863">Zinc-finger</keyword>
<keyword evidence="12" id="KW-1185">Reference proteome</keyword>
<evidence type="ECO:0000256" key="3">
    <source>
        <dbReference type="ARBA" id="ARBA00022695"/>
    </source>
</evidence>
<comment type="caution">
    <text evidence="11">The sequence shown here is derived from an EMBL/GenBank/DDBJ whole genome shotgun (WGS) entry which is preliminary data.</text>
</comment>
<dbReference type="PANTHER" id="PTHR35046">
    <property type="entry name" value="ZINC KNUCKLE (CCHC-TYPE) FAMILY PROTEIN"/>
    <property type="match status" value="1"/>
</dbReference>
<accession>A0AAV5J7Q9</accession>
<dbReference type="Pfam" id="PF03732">
    <property type="entry name" value="Retrotrans_gag"/>
    <property type="match status" value="1"/>
</dbReference>
<dbReference type="CDD" id="cd01647">
    <property type="entry name" value="RT_LTR"/>
    <property type="match status" value="1"/>
</dbReference>
<dbReference type="Pfam" id="PF24626">
    <property type="entry name" value="SH3_Tf2-1"/>
    <property type="match status" value="1"/>
</dbReference>
<feature type="domain" description="CCHC-type" evidence="10">
    <location>
        <begin position="173"/>
        <end position="187"/>
    </location>
</feature>
<dbReference type="Gene3D" id="3.30.70.270">
    <property type="match status" value="2"/>
</dbReference>
<keyword evidence="5" id="KW-0255">Endonuclease</keyword>
<keyword evidence="1" id="KW-0645">Protease</keyword>
<evidence type="ECO:0000256" key="8">
    <source>
        <dbReference type="PROSITE-ProRule" id="PRU00047"/>
    </source>
</evidence>
<dbReference type="GO" id="GO:0004519">
    <property type="term" value="F:endonuclease activity"/>
    <property type="evidence" value="ECO:0007669"/>
    <property type="project" value="UniProtKB-KW"/>
</dbReference>
<evidence type="ECO:0000256" key="2">
    <source>
        <dbReference type="ARBA" id="ARBA00022679"/>
    </source>
</evidence>
<dbReference type="Gene3D" id="1.10.340.70">
    <property type="match status" value="1"/>
</dbReference>
<dbReference type="Pfam" id="PF17919">
    <property type="entry name" value="RT_RNaseH_2"/>
    <property type="match status" value="1"/>
</dbReference>
<dbReference type="InterPro" id="IPR001878">
    <property type="entry name" value="Znf_CCHC"/>
</dbReference>
<dbReference type="GO" id="GO:0003964">
    <property type="term" value="F:RNA-directed DNA polymerase activity"/>
    <property type="evidence" value="ECO:0007669"/>
    <property type="project" value="UniProtKB-KW"/>
</dbReference>
<dbReference type="GO" id="GO:0006508">
    <property type="term" value="P:proteolysis"/>
    <property type="evidence" value="ECO:0007669"/>
    <property type="project" value="UniProtKB-KW"/>
</dbReference>
<reference evidence="11 12" key="1">
    <citation type="journal article" date="2021" name="Commun. Biol.">
        <title>The genome of Shorea leprosula (Dipterocarpaceae) highlights the ecological relevance of drought in aseasonal tropical rainforests.</title>
        <authorList>
            <person name="Ng K.K.S."/>
            <person name="Kobayashi M.J."/>
            <person name="Fawcett J.A."/>
            <person name="Hatakeyama M."/>
            <person name="Paape T."/>
            <person name="Ng C.H."/>
            <person name="Ang C.C."/>
            <person name="Tnah L.H."/>
            <person name="Lee C.T."/>
            <person name="Nishiyama T."/>
            <person name="Sese J."/>
            <person name="O'Brien M.J."/>
            <person name="Copetti D."/>
            <person name="Mohd Noor M.I."/>
            <person name="Ong R.C."/>
            <person name="Putra M."/>
            <person name="Sireger I.Z."/>
            <person name="Indrioko S."/>
            <person name="Kosugi Y."/>
            <person name="Izuno A."/>
            <person name="Isagi Y."/>
            <person name="Lee S.L."/>
            <person name="Shimizu K.K."/>
        </authorList>
    </citation>
    <scope>NUCLEOTIDE SEQUENCE [LARGE SCALE GENOMIC DNA]</scope>
    <source>
        <strain evidence="11">214</strain>
    </source>
</reference>
<dbReference type="PANTHER" id="PTHR35046:SF9">
    <property type="entry name" value="RNA-DIRECTED DNA POLYMERASE"/>
    <property type="match status" value="1"/>
</dbReference>
<evidence type="ECO:0000256" key="4">
    <source>
        <dbReference type="ARBA" id="ARBA00022722"/>
    </source>
</evidence>
<keyword evidence="8" id="KW-0479">Metal-binding</keyword>
<dbReference type="GO" id="GO:0003676">
    <property type="term" value="F:nucleic acid binding"/>
    <property type="evidence" value="ECO:0007669"/>
    <property type="project" value="InterPro"/>
</dbReference>
<dbReference type="EMBL" id="BPVZ01000026">
    <property type="protein sequence ID" value="GKV07017.1"/>
    <property type="molecule type" value="Genomic_DNA"/>
</dbReference>
<protein>
    <recommendedName>
        <fullName evidence="10">CCHC-type domain-containing protein</fullName>
    </recommendedName>
</protein>
<dbReference type="Pfam" id="PF00078">
    <property type="entry name" value="RVT_1"/>
    <property type="match status" value="1"/>
</dbReference>
<sequence length="918" mass="104860">MNRCRNREHPIETWEEMKAVMRKRFVTSHYYRELYKMLQGLRQGHQSVEEYYQEMEKAMIRANVEEDRAATMARFLQGLNLDIHDQVEMQHYVELEDMVHMAIIIEQQLKKRGSTRAGYNPGSNHWKPSSCRKEDKTQTSSTLKHQSEHKTEKTSCKSQGKTDTSTTRNRDMKCFRCQGRGHTASQCLNKRVMVMQDNGEIVIEDEDSDTDEMPPLEDAYEEEFAIHGDLLVARKALSVQAKDMDEVQRENIFHTRCYVKDKVCSVIIDGGSCTNVASTTMVKKLRLPMLRHPSPYKLQWLNDSSEDYEDVFPEETPPGLPPIRGIEHQIDFVPGATIPNQPAYRTNPDGNQDDPICITSRDPLHIPRGPVTRARAKKMREALNGLIEQIWVDNNMHNLRQSRNSVAICNKLIFHVTACNPNGEEGIESEIFERLFSLGVASTNSGSCCVIDNGSRFLPLKSLVVLWVSLFSLGFSSNPKETKELQRQVSELIEKGYVRESMSPCVVSVLLVPKKDGTWRMCVDCRAINSITVKYRHPIPHLDDMLDELHGACVFSKIDLKSGYHQIGIKEGDEWKTAFKTKHGLYEWLVMPFGLTNAPSTFMRLMNRIFHASIGRKSPSNSRMAKSHKSEVQSFHGLVSFYRWFVKDFSTLAAPLTEVIKKNVGFKWGEEQEKAFQLIKQKLTNASLLSLPNFDKTFEIECDASGVGIGAVLMQEGRPIAYFSEKLSGAALNYPTYDKELYALVRALKTWQHYLWPKEFVMHTNHESLKHLKGKENVVVDALLAVRESHSEGLMGHFGVAKTLAILQEHFFWPHMKRDVERRSKLLPRGDGPFQVLERINDNAYKLDLPGEYNVSTTFNVTDLSPFDALDDLRTNPFQGKGNDVNPGLTLKDSIQVPVRLVTRARAKKFKEALNRLI</sequence>
<dbReference type="InterPro" id="IPR005162">
    <property type="entry name" value="Retrotrans_gag_dom"/>
</dbReference>
<evidence type="ECO:0000313" key="11">
    <source>
        <dbReference type="EMBL" id="GKV07017.1"/>
    </source>
</evidence>
<dbReference type="GO" id="GO:0008233">
    <property type="term" value="F:peptidase activity"/>
    <property type="evidence" value="ECO:0007669"/>
    <property type="project" value="UniProtKB-KW"/>
</dbReference>
<dbReference type="CDD" id="cd00303">
    <property type="entry name" value="retropepsin_like"/>
    <property type="match status" value="1"/>
</dbReference>
<keyword evidence="7" id="KW-0695">RNA-directed DNA polymerase</keyword>
<name>A0AAV5J7Q9_9ROSI</name>
<dbReference type="Proteomes" id="UP001054252">
    <property type="component" value="Unassembled WGS sequence"/>
</dbReference>
<dbReference type="FunFam" id="3.10.10.10:FF:000007">
    <property type="entry name" value="Retrovirus-related Pol polyprotein from transposon 17.6-like Protein"/>
    <property type="match status" value="1"/>
</dbReference>
<dbReference type="AlphaFoldDB" id="A0AAV5J7Q9"/>
<proteinExistence type="predicted"/>
<evidence type="ECO:0000256" key="9">
    <source>
        <dbReference type="SAM" id="MobiDB-lite"/>
    </source>
</evidence>
<feature type="compositionally biased region" description="Polar residues" evidence="9">
    <location>
        <begin position="156"/>
        <end position="167"/>
    </location>
</feature>
<keyword evidence="4" id="KW-0540">Nuclease</keyword>
<feature type="region of interest" description="Disordered" evidence="9">
    <location>
        <begin position="114"/>
        <end position="168"/>
    </location>
</feature>
<evidence type="ECO:0000256" key="1">
    <source>
        <dbReference type="ARBA" id="ARBA00022670"/>
    </source>
</evidence>
<dbReference type="InterPro" id="IPR056924">
    <property type="entry name" value="SH3_Tf2-1"/>
</dbReference>
<keyword evidence="8" id="KW-0862">Zinc</keyword>
<dbReference type="GO" id="GO:0008270">
    <property type="term" value="F:zinc ion binding"/>
    <property type="evidence" value="ECO:0007669"/>
    <property type="project" value="UniProtKB-KW"/>
</dbReference>
<evidence type="ECO:0000259" key="10">
    <source>
        <dbReference type="PROSITE" id="PS50158"/>
    </source>
</evidence>
<feature type="compositionally biased region" description="Basic and acidic residues" evidence="9">
    <location>
        <begin position="145"/>
        <end position="155"/>
    </location>
</feature>
<gene>
    <name evidence="11" type="ORF">SLEP1_g18830</name>
</gene>
<dbReference type="InterPro" id="IPR041577">
    <property type="entry name" value="RT_RNaseH_2"/>
</dbReference>
<evidence type="ECO:0000256" key="5">
    <source>
        <dbReference type="ARBA" id="ARBA00022759"/>
    </source>
</evidence>
<evidence type="ECO:0000256" key="6">
    <source>
        <dbReference type="ARBA" id="ARBA00022801"/>
    </source>
</evidence>
<dbReference type="SUPFAM" id="SSF56672">
    <property type="entry name" value="DNA/RNA polymerases"/>
    <property type="match status" value="1"/>
</dbReference>
<keyword evidence="6" id="KW-0378">Hydrolase</keyword>
<dbReference type="PROSITE" id="PS50158">
    <property type="entry name" value="ZF_CCHC"/>
    <property type="match status" value="1"/>
</dbReference>
<dbReference type="CDD" id="cd09274">
    <property type="entry name" value="RNase_HI_RT_Ty3"/>
    <property type="match status" value="1"/>
</dbReference>
<evidence type="ECO:0000313" key="12">
    <source>
        <dbReference type="Proteomes" id="UP001054252"/>
    </source>
</evidence>
<keyword evidence="3" id="KW-0548">Nucleotidyltransferase</keyword>
<dbReference type="InterPro" id="IPR043128">
    <property type="entry name" value="Rev_trsase/Diguanyl_cyclase"/>
</dbReference>
<dbReference type="InterPro" id="IPR043502">
    <property type="entry name" value="DNA/RNA_pol_sf"/>
</dbReference>
<evidence type="ECO:0000256" key="7">
    <source>
        <dbReference type="ARBA" id="ARBA00022918"/>
    </source>
</evidence>
<dbReference type="Gene3D" id="3.10.10.10">
    <property type="entry name" value="HIV Type 1 Reverse Transcriptase, subunit A, domain 1"/>
    <property type="match status" value="1"/>
</dbReference>
<organism evidence="11 12">
    <name type="scientific">Rubroshorea leprosula</name>
    <dbReference type="NCBI Taxonomy" id="152421"/>
    <lineage>
        <taxon>Eukaryota</taxon>
        <taxon>Viridiplantae</taxon>
        <taxon>Streptophyta</taxon>
        <taxon>Embryophyta</taxon>
        <taxon>Tracheophyta</taxon>
        <taxon>Spermatophyta</taxon>
        <taxon>Magnoliopsida</taxon>
        <taxon>eudicotyledons</taxon>
        <taxon>Gunneridae</taxon>
        <taxon>Pentapetalae</taxon>
        <taxon>rosids</taxon>
        <taxon>malvids</taxon>
        <taxon>Malvales</taxon>
        <taxon>Dipterocarpaceae</taxon>
        <taxon>Rubroshorea</taxon>
    </lineage>
</organism>
<keyword evidence="2" id="KW-0808">Transferase</keyword>
<dbReference type="InterPro" id="IPR000477">
    <property type="entry name" value="RT_dom"/>
</dbReference>